<dbReference type="SUPFAM" id="SSF55920">
    <property type="entry name" value="Creatinase/aminopeptidase"/>
    <property type="match status" value="1"/>
</dbReference>
<evidence type="ECO:0000259" key="5">
    <source>
        <dbReference type="Pfam" id="PF01321"/>
    </source>
</evidence>
<comment type="caution">
    <text evidence="7">The sequence shown here is derived from an EMBL/GenBank/DDBJ whole genome shotgun (WGS) entry which is preliminary data.</text>
</comment>
<dbReference type="RefSeq" id="WP_377374611.1">
    <property type="nucleotide sequence ID" value="NZ_JBHSSW010000003.1"/>
</dbReference>
<protein>
    <submittedName>
        <fullName evidence="7">Aminopeptidase P family protein</fullName>
        <ecNumber evidence="7">3.4.11.-</ecNumber>
    </submittedName>
</protein>
<dbReference type="SUPFAM" id="SSF53092">
    <property type="entry name" value="Creatinase/prolidase N-terminal domain"/>
    <property type="match status" value="2"/>
</dbReference>
<keyword evidence="7" id="KW-0645">Protease</keyword>
<dbReference type="GO" id="GO:0004177">
    <property type="term" value="F:aminopeptidase activity"/>
    <property type="evidence" value="ECO:0007669"/>
    <property type="project" value="UniProtKB-KW"/>
</dbReference>
<dbReference type="Gene3D" id="3.90.230.10">
    <property type="entry name" value="Creatinase/methionine aminopeptidase superfamily"/>
    <property type="match status" value="1"/>
</dbReference>
<dbReference type="EC" id="3.4.11.-" evidence="7"/>
<feature type="domain" description="Peptidase M24 C-terminal" evidence="6">
    <location>
        <begin position="543"/>
        <end position="605"/>
    </location>
</feature>
<dbReference type="PANTHER" id="PTHR43763:SF6">
    <property type="entry name" value="XAA-PRO AMINOPEPTIDASE 1"/>
    <property type="match status" value="1"/>
</dbReference>
<accession>A0ABW1S6F2</accession>
<dbReference type="Proteomes" id="UP001596303">
    <property type="component" value="Unassembled WGS sequence"/>
</dbReference>
<keyword evidence="2" id="KW-0479">Metal-binding</keyword>
<comment type="similarity">
    <text evidence="1">Belongs to the peptidase M24B family.</text>
</comment>
<reference evidence="8" key="1">
    <citation type="journal article" date="2019" name="Int. J. Syst. Evol. Microbiol.">
        <title>The Global Catalogue of Microorganisms (GCM) 10K type strain sequencing project: providing services to taxonomists for standard genome sequencing and annotation.</title>
        <authorList>
            <consortium name="The Broad Institute Genomics Platform"/>
            <consortium name="The Broad Institute Genome Sequencing Center for Infectious Disease"/>
            <person name="Wu L."/>
            <person name="Ma J."/>
        </authorList>
    </citation>
    <scope>NUCLEOTIDE SEQUENCE [LARGE SCALE GENOMIC DNA]</scope>
    <source>
        <strain evidence="8">CGMCC-1.15741</strain>
    </source>
</reference>
<keyword evidence="3 7" id="KW-0378">Hydrolase</keyword>
<evidence type="ECO:0000313" key="8">
    <source>
        <dbReference type="Proteomes" id="UP001596303"/>
    </source>
</evidence>
<name>A0ABW1S6F2_9PROT</name>
<dbReference type="InterPro" id="IPR036005">
    <property type="entry name" value="Creatinase/aminopeptidase-like"/>
</dbReference>
<dbReference type="InterPro" id="IPR029149">
    <property type="entry name" value="Creatin/AminoP/Spt16_N"/>
</dbReference>
<evidence type="ECO:0000256" key="3">
    <source>
        <dbReference type="ARBA" id="ARBA00022801"/>
    </source>
</evidence>
<feature type="domain" description="Creatinase N-terminal" evidence="5">
    <location>
        <begin position="19"/>
        <end position="140"/>
    </location>
</feature>
<dbReference type="CDD" id="cd01085">
    <property type="entry name" value="APP"/>
    <property type="match status" value="1"/>
</dbReference>
<evidence type="ECO:0000259" key="4">
    <source>
        <dbReference type="Pfam" id="PF00557"/>
    </source>
</evidence>
<dbReference type="Pfam" id="PF16188">
    <property type="entry name" value="Peptidase_M24_C"/>
    <property type="match status" value="1"/>
</dbReference>
<keyword evidence="7" id="KW-0031">Aminopeptidase</keyword>
<dbReference type="InterPro" id="IPR000587">
    <property type="entry name" value="Creatinase_N"/>
</dbReference>
<dbReference type="InterPro" id="IPR032416">
    <property type="entry name" value="Peptidase_M24_C"/>
</dbReference>
<gene>
    <name evidence="7" type="ORF">ACFQDM_01655</name>
</gene>
<feature type="domain" description="Peptidase M24" evidence="4">
    <location>
        <begin position="321"/>
        <end position="531"/>
    </location>
</feature>
<keyword evidence="8" id="KW-1185">Reference proteome</keyword>
<proteinExistence type="inferred from homology"/>
<dbReference type="Gene3D" id="3.40.350.10">
    <property type="entry name" value="Creatinase/prolidase N-terminal domain"/>
    <property type="match status" value="2"/>
</dbReference>
<sequence>MRQTFDVRGGPDVARENLPKLREAMTQAGLDGFYVPHEDEFQNEYQPEANQRLAWATGFTGSAGAAFVLTDKAYIFVDGRYAIQIQDQAAKELLTIETFEPPGPWAFIEGLDLSGQTIGYDPKLMTPTAADGLKAALKDAGATPKAVSKNPIDKAWKGRPRQPMAKAYPLDTAFTGQVSAEKREQIAAHLKKKGLDAAVITAPHSVAWLFNIRGGDVKCSPLPMSRAILHSSGEADLFIAPKKVDDELRAHLGNQVAVHDIADLSKGLANLKGKKVQADPATASEWFFTTLKRNKADVVPAMDVCALPKALKNETELKGAQAAHDRDGVAIARFLHWIETKAKPGKTTEIDAVRTLEKIREESGELKDISFETISGFGANGAMAHYRVNKESSATFEEGHLFLVDSGGQYFDGTTDITRTVAIGEPTAEMKRHYTLVLKGHIAMTVVRFPEGTTGTHLDVLARHALWQAGMDYGHGTGHGVGSFLGVHEGPQRIAKGWNSVPLAAGMIVSNEPGYYIAGKYGIRIENLQYVVGPETIEGGDTPMFGFEVLTVAPLARNLIDLSLLTDEERAWVDDYHARVKDTIGPRLGDWPEVQSWLSDACAPL</sequence>
<evidence type="ECO:0000259" key="6">
    <source>
        <dbReference type="Pfam" id="PF16188"/>
    </source>
</evidence>
<dbReference type="Pfam" id="PF00557">
    <property type="entry name" value="Peptidase_M24"/>
    <property type="match status" value="1"/>
</dbReference>
<evidence type="ECO:0000256" key="2">
    <source>
        <dbReference type="ARBA" id="ARBA00022723"/>
    </source>
</evidence>
<dbReference type="InterPro" id="IPR000994">
    <property type="entry name" value="Pept_M24"/>
</dbReference>
<evidence type="ECO:0000313" key="7">
    <source>
        <dbReference type="EMBL" id="MFC6196762.1"/>
    </source>
</evidence>
<evidence type="ECO:0000256" key="1">
    <source>
        <dbReference type="ARBA" id="ARBA00008766"/>
    </source>
</evidence>
<organism evidence="7 8">
    <name type="scientific">Ponticaulis profundi</name>
    <dbReference type="NCBI Taxonomy" id="2665222"/>
    <lineage>
        <taxon>Bacteria</taxon>
        <taxon>Pseudomonadati</taxon>
        <taxon>Pseudomonadota</taxon>
        <taxon>Alphaproteobacteria</taxon>
        <taxon>Hyphomonadales</taxon>
        <taxon>Hyphomonadaceae</taxon>
        <taxon>Ponticaulis</taxon>
    </lineage>
</organism>
<dbReference type="Pfam" id="PF01321">
    <property type="entry name" value="Creatinase_N"/>
    <property type="match status" value="1"/>
</dbReference>
<dbReference type="InterPro" id="IPR050422">
    <property type="entry name" value="X-Pro_aminopeptidase_P"/>
</dbReference>
<dbReference type="Pfam" id="PF16189">
    <property type="entry name" value="Creatinase_N_2"/>
    <property type="match status" value="1"/>
</dbReference>
<dbReference type="PANTHER" id="PTHR43763">
    <property type="entry name" value="XAA-PRO AMINOPEPTIDASE 1"/>
    <property type="match status" value="1"/>
</dbReference>
<dbReference type="EMBL" id="JBHSSW010000003">
    <property type="protein sequence ID" value="MFC6196762.1"/>
    <property type="molecule type" value="Genomic_DNA"/>
</dbReference>
<dbReference type="InterPro" id="IPR033740">
    <property type="entry name" value="Pept_M24B"/>
</dbReference>